<feature type="region of interest" description="Disordered" evidence="2">
    <location>
        <begin position="116"/>
        <end position="149"/>
    </location>
</feature>
<organism evidence="4 5">
    <name type="scientific">Nocardioides dubius</name>
    <dbReference type="NCBI Taxonomy" id="317019"/>
    <lineage>
        <taxon>Bacteria</taxon>
        <taxon>Bacillati</taxon>
        <taxon>Actinomycetota</taxon>
        <taxon>Actinomycetes</taxon>
        <taxon>Propionibacteriales</taxon>
        <taxon>Nocardioidaceae</taxon>
        <taxon>Nocardioides</taxon>
    </lineage>
</organism>
<dbReference type="PANTHER" id="PTHR11895">
    <property type="entry name" value="TRANSAMIDASE"/>
    <property type="match status" value="1"/>
</dbReference>
<feature type="domain" description="Amidase" evidence="3">
    <location>
        <begin position="35"/>
        <end position="449"/>
    </location>
</feature>
<evidence type="ECO:0000313" key="5">
    <source>
        <dbReference type="Proteomes" id="UP001501581"/>
    </source>
</evidence>
<sequence>MSQPLDAIATAEAIASGEVSAREVVEQAIAGFEARKDLNLLVADRFEQALADVDAGLPAGPLTGVPTVFKDLGMNVAGMPTTRGSRLWEGDVQSEDSTLVARYKAAGMVVLGMSNSPELGKNASTEPLAHGPSRNPWKPTHSTGGSSGGAAGAVAAGIVPVAHGNDGGGSIRIPSSMCGLFGLKPSRGRVSAAPVPSVMGYPLGINHALTRSVRDSALLLDIGGQPLDGDLIGAPGPEATFLEQMRREPGTLRIGLVTDRADGGVVDAECAAAAKEAAEFLAGLGHEIVPVSWTYDPEQHMGAFGVVMGVSLLSQVDGRLAQLGRELKDDDLEPFTRMMYDHYRGTIGAVDYADALNGLQVTSWQVAQMFAGLDFVLTPTIARRVPELGVLDTTNPAAMWERAGDYSAMTGIFNTTGQPGVSLPWSHDADGLPIGVQVIGRLGDEGKLLSLSAQVEQERPWALVAP</sequence>
<dbReference type="PANTHER" id="PTHR11895:SF7">
    <property type="entry name" value="GLUTAMYL-TRNA(GLN) AMIDOTRANSFERASE SUBUNIT A, MITOCHONDRIAL"/>
    <property type="match status" value="1"/>
</dbReference>
<name>A0ABP4EFE6_9ACTN</name>
<dbReference type="InterPro" id="IPR020556">
    <property type="entry name" value="Amidase_CS"/>
</dbReference>
<dbReference type="EMBL" id="BAAALG010000011">
    <property type="protein sequence ID" value="GAA1107044.1"/>
    <property type="molecule type" value="Genomic_DNA"/>
</dbReference>
<dbReference type="Gene3D" id="3.90.1300.10">
    <property type="entry name" value="Amidase signature (AS) domain"/>
    <property type="match status" value="1"/>
</dbReference>
<dbReference type="PROSITE" id="PS00571">
    <property type="entry name" value="AMIDASES"/>
    <property type="match status" value="1"/>
</dbReference>
<dbReference type="Pfam" id="PF01425">
    <property type="entry name" value="Amidase"/>
    <property type="match status" value="1"/>
</dbReference>
<dbReference type="SUPFAM" id="SSF75304">
    <property type="entry name" value="Amidase signature (AS) enzymes"/>
    <property type="match status" value="1"/>
</dbReference>
<feature type="compositionally biased region" description="Polar residues" evidence="2">
    <location>
        <begin position="116"/>
        <end position="125"/>
    </location>
</feature>
<keyword evidence="5" id="KW-1185">Reference proteome</keyword>
<comment type="caution">
    <text evidence="4">The sequence shown here is derived from an EMBL/GenBank/DDBJ whole genome shotgun (WGS) entry which is preliminary data.</text>
</comment>
<dbReference type="InterPro" id="IPR023631">
    <property type="entry name" value="Amidase_dom"/>
</dbReference>
<dbReference type="InterPro" id="IPR000120">
    <property type="entry name" value="Amidase"/>
</dbReference>
<evidence type="ECO:0000259" key="3">
    <source>
        <dbReference type="Pfam" id="PF01425"/>
    </source>
</evidence>
<comment type="similarity">
    <text evidence="1">Belongs to the amidase family.</text>
</comment>
<evidence type="ECO:0000256" key="2">
    <source>
        <dbReference type="SAM" id="MobiDB-lite"/>
    </source>
</evidence>
<dbReference type="RefSeq" id="WP_343995488.1">
    <property type="nucleotide sequence ID" value="NZ_BAAALG010000011.1"/>
</dbReference>
<dbReference type="Proteomes" id="UP001501581">
    <property type="component" value="Unassembled WGS sequence"/>
</dbReference>
<evidence type="ECO:0000313" key="4">
    <source>
        <dbReference type="EMBL" id="GAA1107044.1"/>
    </source>
</evidence>
<proteinExistence type="inferred from homology"/>
<dbReference type="InterPro" id="IPR036928">
    <property type="entry name" value="AS_sf"/>
</dbReference>
<gene>
    <name evidence="4" type="ORF">GCM10009668_28680</name>
</gene>
<reference evidence="5" key="1">
    <citation type="journal article" date="2019" name="Int. J. Syst. Evol. Microbiol.">
        <title>The Global Catalogue of Microorganisms (GCM) 10K type strain sequencing project: providing services to taxonomists for standard genome sequencing and annotation.</title>
        <authorList>
            <consortium name="The Broad Institute Genomics Platform"/>
            <consortium name="The Broad Institute Genome Sequencing Center for Infectious Disease"/>
            <person name="Wu L."/>
            <person name="Ma J."/>
        </authorList>
    </citation>
    <scope>NUCLEOTIDE SEQUENCE [LARGE SCALE GENOMIC DNA]</scope>
    <source>
        <strain evidence="5">JCM 13008</strain>
    </source>
</reference>
<evidence type="ECO:0000256" key="1">
    <source>
        <dbReference type="ARBA" id="ARBA00009199"/>
    </source>
</evidence>
<protein>
    <submittedName>
        <fullName evidence="4">Amidase</fullName>
    </submittedName>
</protein>
<accession>A0ABP4EFE6</accession>